<protein>
    <submittedName>
        <fullName evidence="7">Membrane protein</fullName>
    </submittedName>
</protein>
<evidence type="ECO:0000313" key="7">
    <source>
        <dbReference type="EMBL" id="SDH58851.1"/>
    </source>
</evidence>
<dbReference type="NCBIfam" id="TIGR00765">
    <property type="entry name" value="yihY_not_rbn"/>
    <property type="match status" value="1"/>
</dbReference>
<dbReference type="EMBL" id="FNDW01000001">
    <property type="protein sequence ID" value="SDH58851.1"/>
    <property type="molecule type" value="Genomic_DNA"/>
</dbReference>
<feature type="transmembrane region" description="Helical" evidence="6">
    <location>
        <begin position="31"/>
        <end position="54"/>
    </location>
</feature>
<reference evidence="8" key="1">
    <citation type="submission" date="2016-10" db="EMBL/GenBank/DDBJ databases">
        <authorList>
            <person name="Varghese N."/>
            <person name="Submissions S."/>
        </authorList>
    </citation>
    <scope>NUCLEOTIDE SEQUENCE [LARGE SCALE GENOMIC DNA]</scope>
    <source>
        <strain evidence="8">DSM 17071</strain>
    </source>
</reference>
<dbReference type="PANTHER" id="PTHR30213">
    <property type="entry name" value="INNER MEMBRANE PROTEIN YHJD"/>
    <property type="match status" value="1"/>
</dbReference>
<organism evidence="7 8">
    <name type="scientific">Chryseobacterium taeanense</name>
    <dbReference type="NCBI Taxonomy" id="311334"/>
    <lineage>
        <taxon>Bacteria</taxon>
        <taxon>Pseudomonadati</taxon>
        <taxon>Bacteroidota</taxon>
        <taxon>Flavobacteriia</taxon>
        <taxon>Flavobacteriales</taxon>
        <taxon>Weeksellaceae</taxon>
        <taxon>Chryseobacterium group</taxon>
        <taxon>Chryseobacterium</taxon>
    </lineage>
</organism>
<name>A0A1G8DMN7_9FLAO</name>
<accession>A0A1G8DMN7</accession>
<evidence type="ECO:0000313" key="8">
    <source>
        <dbReference type="Proteomes" id="UP000198869"/>
    </source>
</evidence>
<dbReference type="Pfam" id="PF03631">
    <property type="entry name" value="Virul_fac_BrkB"/>
    <property type="match status" value="1"/>
</dbReference>
<feature type="transmembrane region" description="Helical" evidence="6">
    <location>
        <begin position="178"/>
        <end position="202"/>
    </location>
</feature>
<dbReference type="PIRSF" id="PIRSF035875">
    <property type="entry name" value="RNase_BN"/>
    <property type="match status" value="1"/>
</dbReference>
<keyword evidence="4 6" id="KW-1133">Transmembrane helix</keyword>
<dbReference type="InterPro" id="IPR017039">
    <property type="entry name" value="Virul_fac_BrkB"/>
</dbReference>
<feature type="transmembrane region" description="Helical" evidence="6">
    <location>
        <begin position="245"/>
        <end position="270"/>
    </location>
</feature>
<keyword evidence="3 6" id="KW-0812">Transmembrane</keyword>
<evidence type="ECO:0000256" key="2">
    <source>
        <dbReference type="ARBA" id="ARBA00022475"/>
    </source>
</evidence>
<dbReference type="AlphaFoldDB" id="A0A1G8DMN7"/>
<comment type="subcellular location">
    <subcellularLocation>
        <location evidence="1">Cell membrane</location>
        <topology evidence="1">Multi-pass membrane protein</topology>
    </subcellularLocation>
</comment>
<dbReference type="STRING" id="311334.SAMN05421846_101234"/>
<keyword evidence="5 6" id="KW-0472">Membrane</keyword>
<dbReference type="Proteomes" id="UP000198869">
    <property type="component" value="Unassembled WGS sequence"/>
</dbReference>
<evidence type="ECO:0000256" key="6">
    <source>
        <dbReference type="SAM" id="Phobius"/>
    </source>
</evidence>
<keyword evidence="2" id="KW-1003">Cell membrane</keyword>
<dbReference type="PANTHER" id="PTHR30213:SF1">
    <property type="entry name" value="INNER MEMBRANE PROTEIN YHJD"/>
    <property type="match status" value="1"/>
</dbReference>
<dbReference type="OrthoDB" id="9797028at2"/>
<feature type="transmembrane region" description="Helical" evidence="6">
    <location>
        <begin position="214"/>
        <end position="233"/>
    </location>
</feature>
<evidence type="ECO:0000256" key="5">
    <source>
        <dbReference type="ARBA" id="ARBA00023136"/>
    </source>
</evidence>
<evidence type="ECO:0000256" key="1">
    <source>
        <dbReference type="ARBA" id="ARBA00004651"/>
    </source>
</evidence>
<gene>
    <name evidence="7" type="ORF">SAMN05421846_101234</name>
</gene>
<evidence type="ECO:0000256" key="3">
    <source>
        <dbReference type="ARBA" id="ARBA00022692"/>
    </source>
</evidence>
<sequence length="310" mass="34776">MVKKIKFFWETLKETFTKWNESSASNDSASLAYYAIFSIPGLLIIIIWIAGYFFGEEAIRGQISSQITGIMGQDAAKSVQDMIAGALIDRENVFMKAVGIGSLVFGSTTLFFQLQRSLNSLWDVQPAPKKAIVKFLLDRANSLGMILIIGFLLMITMILSSLISLLNNWITAYFGLETYMLVQLVNFLVGFGVIMIMFALMFKVLPDVEIGWRPVWRGAFLTTILFTLGKFLLSLYFGTAKPTSAFGAAGTVILIMMWINYSCMLVFFGAEFTKVYAYKRGFKIIPSKHAKWSDAKLYEDSLRAKNPSES</sequence>
<evidence type="ECO:0000256" key="4">
    <source>
        <dbReference type="ARBA" id="ARBA00022989"/>
    </source>
</evidence>
<keyword evidence="8" id="KW-1185">Reference proteome</keyword>
<proteinExistence type="predicted"/>
<dbReference type="GO" id="GO:0005886">
    <property type="term" value="C:plasma membrane"/>
    <property type="evidence" value="ECO:0007669"/>
    <property type="project" value="UniProtKB-SubCell"/>
</dbReference>
<dbReference type="RefSeq" id="WP_089853474.1">
    <property type="nucleotide sequence ID" value="NZ_FNDW01000001.1"/>
</dbReference>
<feature type="transmembrane region" description="Helical" evidence="6">
    <location>
        <begin position="143"/>
        <end position="166"/>
    </location>
</feature>